<protein>
    <submittedName>
        <fullName evidence="1">Uncharacterized protein</fullName>
    </submittedName>
</protein>
<dbReference type="EMBL" id="CP066775">
    <property type="protein sequence ID" value="QQL50664.1"/>
    <property type="molecule type" value="Genomic_DNA"/>
</dbReference>
<dbReference type="RefSeq" id="WP_157526550.1">
    <property type="nucleotide sequence ID" value="NZ_CP066775.1"/>
</dbReference>
<keyword evidence="2" id="KW-1185">Reference proteome</keyword>
<sequence length="57" mass="5984">MKKFIIAAAIIIISGITALSVAKNLDTKAEVKTIKIEKAEFAGKGFSAEKSDISSAD</sequence>
<evidence type="ECO:0000313" key="2">
    <source>
        <dbReference type="Proteomes" id="UP000429232"/>
    </source>
</evidence>
<accession>A0A6I4I6L0</accession>
<dbReference type="AlphaFoldDB" id="A0A6I4I6L0"/>
<dbReference type="KEGG" id="mgik:GO620_004180"/>
<reference evidence="1 2" key="1">
    <citation type="submission" date="2020-12" db="EMBL/GenBank/DDBJ databases">
        <title>HMF7856_wgs.fasta genome submission.</title>
        <authorList>
            <person name="Kang H."/>
            <person name="Kim H."/>
            <person name="Joh K."/>
        </authorList>
    </citation>
    <scope>NUCLEOTIDE SEQUENCE [LARGE SCALE GENOMIC DNA]</scope>
    <source>
        <strain evidence="1 2">HMF7856</strain>
    </source>
</reference>
<name>A0A6I4I6L0_9SPHI</name>
<evidence type="ECO:0000313" key="1">
    <source>
        <dbReference type="EMBL" id="QQL50664.1"/>
    </source>
</evidence>
<dbReference type="Proteomes" id="UP000429232">
    <property type="component" value="Chromosome"/>
</dbReference>
<proteinExistence type="predicted"/>
<gene>
    <name evidence="1" type="ORF">GO620_004180</name>
</gene>
<organism evidence="1 2">
    <name type="scientific">Mucilaginibacter ginkgonis</name>
    <dbReference type="NCBI Taxonomy" id="2682091"/>
    <lineage>
        <taxon>Bacteria</taxon>
        <taxon>Pseudomonadati</taxon>
        <taxon>Bacteroidota</taxon>
        <taxon>Sphingobacteriia</taxon>
        <taxon>Sphingobacteriales</taxon>
        <taxon>Sphingobacteriaceae</taxon>
        <taxon>Mucilaginibacter</taxon>
    </lineage>
</organism>